<evidence type="ECO:0000313" key="1">
    <source>
        <dbReference type="EMBL" id="KWV83882.1"/>
    </source>
</evidence>
<dbReference type="AlphaFoldDB" id="A0A109LA63"/>
<dbReference type="EMBL" id="LCYC01000007">
    <property type="protein sequence ID" value="KWV83882.1"/>
    <property type="molecule type" value="Genomic_DNA"/>
</dbReference>
<sequence length="107" mass="11696">MAGKHRVQIDLSKPDNLTLDAVRQLLGSASDDEHTQLRVTKKGVAYISSGVVGGADIDGLLFRLETWAKGSGYVGKVAASDEVWVMQIFNALKQNWPTPSSDYIDIY</sequence>
<protein>
    <submittedName>
        <fullName evidence="1">Uncharacterized protein</fullName>
    </submittedName>
</protein>
<name>A0A109LA63_PSEFL</name>
<organism evidence="1 2">
    <name type="scientific">Pseudomonas fluorescens</name>
    <dbReference type="NCBI Taxonomy" id="294"/>
    <lineage>
        <taxon>Bacteria</taxon>
        <taxon>Pseudomonadati</taxon>
        <taxon>Pseudomonadota</taxon>
        <taxon>Gammaproteobacteria</taxon>
        <taxon>Pseudomonadales</taxon>
        <taxon>Pseudomonadaceae</taxon>
        <taxon>Pseudomonas</taxon>
    </lineage>
</organism>
<reference evidence="1 2" key="1">
    <citation type="submission" date="2015-05" db="EMBL/GenBank/DDBJ databases">
        <title>A genomic and transcriptomic approach to investigate the blue pigment phenotype in Pseudomonas fluorescens.</title>
        <authorList>
            <person name="Andreani N.A."/>
            <person name="Cardazzo B."/>
        </authorList>
    </citation>
    <scope>NUCLEOTIDE SEQUENCE [LARGE SCALE GENOMIC DNA]</scope>
    <source>
        <strain evidence="1 2">Ps_40</strain>
    </source>
</reference>
<accession>A0A109LA63</accession>
<comment type="caution">
    <text evidence="1">The sequence shown here is derived from an EMBL/GenBank/DDBJ whole genome shotgun (WGS) entry which is preliminary data.</text>
</comment>
<evidence type="ECO:0000313" key="2">
    <source>
        <dbReference type="Proteomes" id="UP000063434"/>
    </source>
</evidence>
<gene>
    <name evidence="1" type="ORF">PFL603g_00670</name>
</gene>
<dbReference type="PATRIC" id="fig|294.195.peg.718"/>
<proteinExistence type="predicted"/>
<dbReference type="Proteomes" id="UP000063434">
    <property type="component" value="Unassembled WGS sequence"/>
</dbReference>